<dbReference type="SUPFAM" id="SSF55174">
    <property type="entry name" value="Alpha-L RNA-binding motif"/>
    <property type="match status" value="1"/>
</dbReference>
<dbReference type="CDD" id="cd00165">
    <property type="entry name" value="S4"/>
    <property type="match status" value="1"/>
</dbReference>
<dbReference type="GO" id="GO:0034605">
    <property type="term" value="P:cellular response to heat"/>
    <property type="evidence" value="ECO:0007669"/>
    <property type="project" value="InterPro"/>
</dbReference>
<dbReference type="InterPro" id="IPR002942">
    <property type="entry name" value="S4_RNA-bd"/>
</dbReference>
<keyword evidence="2 4" id="KW-0694">RNA-binding</keyword>
<comment type="caution">
    <text evidence="7">The sequence shown here is derived from an EMBL/GenBank/DDBJ whole genome shotgun (WGS) entry which is preliminary data.</text>
</comment>
<dbReference type="Gene3D" id="3.10.290.10">
    <property type="entry name" value="RNA-binding S4 domain"/>
    <property type="match status" value="1"/>
</dbReference>
<evidence type="ECO:0000259" key="6">
    <source>
        <dbReference type="SMART" id="SM00363"/>
    </source>
</evidence>
<comment type="similarity">
    <text evidence="1">Belongs to the HSP15 family.</text>
</comment>
<dbReference type="Pfam" id="PF01479">
    <property type="entry name" value="S4"/>
    <property type="match status" value="1"/>
</dbReference>
<evidence type="ECO:0000313" key="8">
    <source>
        <dbReference type="Proteomes" id="UP000480275"/>
    </source>
</evidence>
<gene>
    <name evidence="7" type="ORF">GHK24_10185</name>
</gene>
<evidence type="ECO:0000256" key="1">
    <source>
        <dbReference type="ARBA" id="ARBA00008396"/>
    </source>
</evidence>
<reference evidence="7 8" key="1">
    <citation type="submission" date="2019-10" db="EMBL/GenBank/DDBJ databases">
        <title>Whole-genome sequence of the purple nonsulfur photosynthetic bacterium Rhodocyclus tenuis.</title>
        <authorList>
            <person name="Kyndt J.A."/>
            <person name="Meyer T.E."/>
        </authorList>
    </citation>
    <scope>NUCLEOTIDE SEQUENCE [LARGE SCALE GENOMIC DNA]</scope>
    <source>
        <strain evidence="7 8">DSM 110</strain>
    </source>
</reference>
<evidence type="ECO:0000256" key="5">
    <source>
        <dbReference type="SAM" id="MobiDB-lite"/>
    </source>
</evidence>
<keyword evidence="3" id="KW-0238">DNA-binding</keyword>
<sequence length="122" mass="13691">MRLDKWLWCARFFKTRRLASDAVDGGKVKVGGIAVKPAKALKVGDLLHIRLEESAIEVVVAGFNEQRRPASEARLLYAETPESARRRAEAAALRALDPQPLAEAKGRPTKRDRRQLSRFREG</sequence>
<dbReference type="GO" id="GO:0003677">
    <property type="term" value="F:DNA binding"/>
    <property type="evidence" value="ECO:0007669"/>
    <property type="project" value="UniProtKB-KW"/>
</dbReference>
<name>A0A6L5JYL4_RHOTE</name>
<organism evidence="7 8">
    <name type="scientific">Rhodocyclus tenuis</name>
    <name type="common">Rhodospirillum tenue</name>
    <dbReference type="NCBI Taxonomy" id="1066"/>
    <lineage>
        <taxon>Bacteria</taxon>
        <taxon>Pseudomonadati</taxon>
        <taxon>Pseudomonadota</taxon>
        <taxon>Betaproteobacteria</taxon>
        <taxon>Rhodocyclales</taxon>
        <taxon>Rhodocyclaceae</taxon>
        <taxon>Rhodocyclus</taxon>
    </lineage>
</organism>
<dbReference type="InterPro" id="IPR036986">
    <property type="entry name" value="S4_RNA-bd_sf"/>
</dbReference>
<dbReference type="PROSITE" id="PS50889">
    <property type="entry name" value="S4"/>
    <property type="match status" value="1"/>
</dbReference>
<dbReference type="GO" id="GO:0003727">
    <property type="term" value="F:single-stranded RNA binding"/>
    <property type="evidence" value="ECO:0007669"/>
    <property type="project" value="InterPro"/>
</dbReference>
<evidence type="ECO:0000256" key="2">
    <source>
        <dbReference type="ARBA" id="ARBA00022884"/>
    </source>
</evidence>
<dbReference type="PIRSF" id="PIRSF016821">
    <property type="entry name" value="HSP15"/>
    <property type="match status" value="1"/>
</dbReference>
<evidence type="ECO:0000313" key="7">
    <source>
        <dbReference type="EMBL" id="MQY52141.1"/>
    </source>
</evidence>
<feature type="region of interest" description="Disordered" evidence="5">
    <location>
        <begin position="97"/>
        <end position="122"/>
    </location>
</feature>
<dbReference type="AlphaFoldDB" id="A0A6L5JYL4"/>
<dbReference type="SMART" id="SM00363">
    <property type="entry name" value="S4"/>
    <property type="match status" value="1"/>
</dbReference>
<evidence type="ECO:0000256" key="3">
    <source>
        <dbReference type="ARBA" id="ARBA00023125"/>
    </source>
</evidence>
<protein>
    <submittedName>
        <fullName evidence="7">RNA-binding S4 domain-containing protein</fullName>
    </submittedName>
</protein>
<evidence type="ECO:0000256" key="4">
    <source>
        <dbReference type="PROSITE-ProRule" id="PRU00182"/>
    </source>
</evidence>
<accession>A0A6L5JYL4</accession>
<dbReference type="GO" id="GO:0043023">
    <property type="term" value="F:ribosomal large subunit binding"/>
    <property type="evidence" value="ECO:0007669"/>
    <property type="project" value="InterPro"/>
</dbReference>
<dbReference type="InterPro" id="IPR025708">
    <property type="entry name" value="HSP15"/>
</dbReference>
<dbReference type="Proteomes" id="UP000480275">
    <property type="component" value="Unassembled WGS sequence"/>
</dbReference>
<feature type="domain" description="RNA-binding S4" evidence="6">
    <location>
        <begin position="1"/>
        <end position="66"/>
    </location>
</feature>
<dbReference type="EMBL" id="WIXJ01000007">
    <property type="protein sequence ID" value="MQY52141.1"/>
    <property type="molecule type" value="Genomic_DNA"/>
</dbReference>
<proteinExistence type="inferred from homology"/>